<feature type="chain" id="PRO_5015984188" evidence="1">
    <location>
        <begin position="26"/>
        <end position="193"/>
    </location>
</feature>
<dbReference type="InterPro" id="IPR038696">
    <property type="entry name" value="IalB_sf"/>
</dbReference>
<sequence length="193" mass="20364">MRRSRCSAAGLLALALVATAAFSHASLAQQAPAQPAPAAPRAAAPAGNAPQSTTATYQDWIVRCETRAEGPKVCEIAQGIQAQGQQGLVAQIALGRLSKTDPYHLVIQLPAGVWLPTGVSLQFEDKTAPIALPFTRCLQVCIADLELKPDQINVLKARTARAQIAFEDGARNKVQLPISFNGFAAALEASQKD</sequence>
<proteinExistence type="predicted"/>
<keyword evidence="1" id="KW-0732">Signal</keyword>
<gene>
    <name evidence="2" type="ORF">DI549_02185</name>
</gene>
<dbReference type="Pfam" id="PF06776">
    <property type="entry name" value="IalB"/>
    <property type="match status" value="1"/>
</dbReference>
<evidence type="ECO:0000313" key="3">
    <source>
        <dbReference type="Proteomes" id="UP000248887"/>
    </source>
</evidence>
<dbReference type="AlphaFoldDB" id="A0A2W5R8T7"/>
<dbReference type="Gene3D" id="2.60.40.1880">
    <property type="entry name" value="Invasion associated locus B (IalB) protein"/>
    <property type="match status" value="1"/>
</dbReference>
<evidence type="ECO:0000313" key="2">
    <source>
        <dbReference type="EMBL" id="PZQ85224.1"/>
    </source>
</evidence>
<name>A0A2W5R8T7_ANCNO</name>
<protein>
    <submittedName>
        <fullName evidence="2">Invasion-associated locus B family protein</fullName>
    </submittedName>
</protein>
<reference evidence="2 3" key="1">
    <citation type="submission" date="2017-08" db="EMBL/GenBank/DDBJ databases">
        <title>Infants hospitalized years apart are colonized by the same room-sourced microbial strains.</title>
        <authorList>
            <person name="Brooks B."/>
            <person name="Olm M.R."/>
            <person name="Firek B.A."/>
            <person name="Baker R."/>
            <person name="Thomas B.C."/>
            <person name="Morowitz M.J."/>
            <person name="Banfield J.F."/>
        </authorList>
    </citation>
    <scope>NUCLEOTIDE SEQUENCE [LARGE SCALE GENOMIC DNA]</scope>
    <source>
        <strain evidence="2">S2_005_001_R2_27</strain>
    </source>
</reference>
<accession>A0A2W5R8T7</accession>
<feature type="signal peptide" evidence="1">
    <location>
        <begin position="1"/>
        <end position="25"/>
    </location>
</feature>
<dbReference type="EMBL" id="QFQD01000004">
    <property type="protein sequence ID" value="PZQ85224.1"/>
    <property type="molecule type" value="Genomic_DNA"/>
</dbReference>
<evidence type="ECO:0000256" key="1">
    <source>
        <dbReference type="SAM" id="SignalP"/>
    </source>
</evidence>
<comment type="caution">
    <text evidence="2">The sequence shown here is derived from an EMBL/GenBank/DDBJ whole genome shotgun (WGS) entry which is preliminary data.</text>
</comment>
<dbReference type="InterPro" id="IPR010642">
    <property type="entry name" value="Invasion_prot_B"/>
</dbReference>
<dbReference type="Proteomes" id="UP000248887">
    <property type="component" value="Unassembled WGS sequence"/>
</dbReference>
<organism evidence="2 3">
    <name type="scientific">Ancylobacter novellus</name>
    <name type="common">Thiobacillus novellus</name>
    <dbReference type="NCBI Taxonomy" id="921"/>
    <lineage>
        <taxon>Bacteria</taxon>
        <taxon>Pseudomonadati</taxon>
        <taxon>Pseudomonadota</taxon>
        <taxon>Alphaproteobacteria</taxon>
        <taxon>Hyphomicrobiales</taxon>
        <taxon>Xanthobacteraceae</taxon>
        <taxon>Ancylobacter</taxon>
    </lineage>
</organism>